<evidence type="ECO:0000256" key="5">
    <source>
        <dbReference type="ARBA" id="ARBA00022691"/>
    </source>
</evidence>
<keyword evidence="4 6" id="KW-0808">Transferase</keyword>
<dbReference type="AlphaFoldDB" id="A0A939HJR0"/>
<protein>
    <recommendedName>
        <fullName evidence="6">Precorrin-6A synthase [deacetylating]</fullName>
        <ecNumber evidence="6">2.1.1.152</ecNumber>
    </recommendedName>
</protein>
<gene>
    <name evidence="8" type="ORF">J2D77_11135</name>
</gene>
<dbReference type="InterPro" id="IPR014777">
    <property type="entry name" value="4pyrrole_Mease_sub1"/>
</dbReference>
<dbReference type="EC" id="2.1.1.152" evidence="6"/>
<dbReference type="InterPro" id="IPR014776">
    <property type="entry name" value="4pyrrole_Mease_sub2"/>
</dbReference>
<evidence type="ECO:0000256" key="3">
    <source>
        <dbReference type="ARBA" id="ARBA00022603"/>
    </source>
</evidence>
<dbReference type="SUPFAM" id="SSF53790">
    <property type="entry name" value="Tetrapyrrole methylase"/>
    <property type="match status" value="1"/>
</dbReference>
<dbReference type="CDD" id="cd11643">
    <property type="entry name" value="Precorrin-6A-synthase"/>
    <property type="match status" value="1"/>
</dbReference>
<evidence type="ECO:0000256" key="2">
    <source>
        <dbReference type="ARBA" id="ARBA00022573"/>
    </source>
</evidence>
<evidence type="ECO:0000256" key="6">
    <source>
        <dbReference type="PIRNR" id="PIRNR036525"/>
    </source>
</evidence>
<accession>A0A939HJR0</accession>
<organism evidence="8 9">
    <name type="scientific">Acetobacter garciniae</name>
    <dbReference type="NCBI Taxonomy" id="2817435"/>
    <lineage>
        <taxon>Bacteria</taxon>
        <taxon>Pseudomonadati</taxon>
        <taxon>Pseudomonadota</taxon>
        <taxon>Alphaproteobacteria</taxon>
        <taxon>Acetobacterales</taxon>
        <taxon>Acetobacteraceae</taxon>
        <taxon>Acetobacter</taxon>
    </lineage>
</organism>
<dbReference type="Gene3D" id="3.40.1010.10">
    <property type="entry name" value="Cobalt-precorrin-4 Transmethylase, Domain 1"/>
    <property type="match status" value="1"/>
</dbReference>
<dbReference type="GO" id="GO:0009236">
    <property type="term" value="P:cobalamin biosynthetic process"/>
    <property type="evidence" value="ECO:0007669"/>
    <property type="project" value="UniProtKB-KW"/>
</dbReference>
<keyword evidence="3 6" id="KW-0489">Methyltransferase</keyword>
<feature type="domain" description="Tetrapyrrole methylase" evidence="7">
    <location>
        <begin position="4"/>
        <end position="220"/>
    </location>
</feature>
<dbReference type="PANTHER" id="PTHR43467">
    <property type="entry name" value="COBALT-PRECORRIN-2 C(20)-METHYLTRANSFERASE"/>
    <property type="match status" value="1"/>
</dbReference>
<proteinExistence type="predicted"/>
<dbReference type="GO" id="GO:0032259">
    <property type="term" value="P:methylation"/>
    <property type="evidence" value="ECO:0007669"/>
    <property type="project" value="UniProtKB-KW"/>
</dbReference>
<dbReference type="Gene3D" id="3.30.950.10">
    <property type="entry name" value="Methyltransferase, Cobalt-precorrin-4 Transmethylase, Domain 2"/>
    <property type="match status" value="1"/>
</dbReference>
<keyword evidence="2" id="KW-0169">Cobalamin biosynthesis</keyword>
<dbReference type="NCBIfam" id="TIGR02434">
    <property type="entry name" value="CobF"/>
    <property type="match status" value="1"/>
</dbReference>
<evidence type="ECO:0000259" key="7">
    <source>
        <dbReference type="Pfam" id="PF00590"/>
    </source>
</evidence>
<reference evidence="8" key="1">
    <citation type="submission" date="2021-03" db="EMBL/GenBank/DDBJ databases">
        <title>The complete genome sequence of Acetobacter sp. TBRC 12339.</title>
        <authorList>
            <person name="Charoenyingcharoen P."/>
            <person name="Yukphan P."/>
        </authorList>
    </citation>
    <scope>NUCLEOTIDE SEQUENCE</scope>
    <source>
        <strain evidence="8">TBRC 12339</strain>
    </source>
</reference>
<dbReference type="InterPro" id="IPR012797">
    <property type="entry name" value="CobF"/>
</dbReference>
<keyword evidence="5 6" id="KW-0949">S-adenosyl-L-methionine</keyword>
<name>A0A939HJR0_9PROT</name>
<dbReference type="InterPro" id="IPR000878">
    <property type="entry name" value="4pyrrol_Mease"/>
</dbReference>
<dbReference type="InterPro" id="IPR035996">
    <property type="entry name" value="4pyrrol_Methylase_sf"/>
</dbReference>
<comment type="function">
    <text evidence="6">Catalyzes the methylation of C-1 in precorrin-5 and the subsequent extrusion of acetic acid from the resulting intermediate to form cobalt-precorrin-6A.</text>
</comment>
<dbReference type="PIRSF" id="PIRSF036525">
    <property type="entry name" value="CobF"/>
    <property type="match status" value="1"/>
</dbReference>
<evidence type="ECO:0000313" key="9">
    <source>
        <dbReference type="Proteomes" id="UP000664073"/>
    </source>
</evidence>
<sequence>MIDLVMVGIGTGNPEHLTLQAVRELNAAELILIPRKGANKAELAELRRAICARVLTNAATRIVEFDMPVRDSTDPDYRSGVARWHDAVARAWADAIRANLPRGGTVALLVWGDPALYDSTLRIAERLRPAPATVRSIPGIMSLNMLAAAHTIALNDIGAPFMVTTGRQLREHGWPPGTDTVVVMLDGDCSFQHIPTEGVTIHWGAYVGMPEQILLCGPLAQTGPRIIATRAEARARHGWIMDIYLLRRHVGSMTEEDDNA</sequence>
<dbReference type="Pfam" id="PF00590">
    <property type="entry name" value="TP_methylase"/>
    <property type="match status" value="1"/>
</dbReference>
<comment type="catalytic activity">
    <reaction evidence="6">
        <text>precorrin-5 + S-adenosyl-L-methionine + H2O = precorrin-6A + acetate + S-adenosyl-L-homocysteine + 2 H(+)</text>
        <dbReference type="Rhea" id="RHEA:18261"/>
        <dbReference type="ChEBI" id="CHEBI:15377"/>
        <dbReference type="ChEBI" id="CHEBI:15378"/>
        <dbReference type="ChEBI" id="CHEBI:30089"/>
        <dbReference type="ChEBI" id="CHEBI:57856"/>
        <dbReference type="ChEBI" id="CHEBI:59789"/>
        <dbReference type="ChEBI" id="CHEBI:77871"/>
        <dbReference type="ChEBI" id="CHEBI:77872"/>
        <dbReference type="EC" id="2.1.1.152"/>
    </reaction>
</comment>
<dbReference type="PANTHER" id="PTHR43467:SF1">
    <property type="entry name" value="PRECORRIN-6A SYNTHASE [DEACETYLATING]"/>
    <property type="match status" value="1"/>
</dbReference>
<evidence type="ECO:0000313" key="8">
    <source>
        <dbReference type="EMBL" id="MBO1325708.1"/>
    </source>
</evidence>
<dbReference type="Proteomes" id="UP000664073">
    <property type="component" value="Unassembled WGS sequence"/>
</dbReference>
<dbReference type="GO" id="GO:0043819">
    <property type="term" value="F:precorrin-6A synthase (deacetylating) activity"/>
    <property type="evidence" value="ECO:0007669"/>
    <property type="project" value="UniProtKB-EC"/>
</dbReference>
<dbReference type="EMBL" id="JAFVMH010000005">
    <property type="protein sequence ID" value="MBO1325708.1"/>
    <property type="molecule type" value="Genomic_DNA"/>
</dbReference>
<keyword evidence="9" id="KW-1185">Reference proteome</keyword>
<dbReference type="RefSeq" id="WP_207846356.1">
    <property type="nucleotide sequence ID" value="NZ_JAFVMH010000005.1"/>
</dbReference>
<comment type="caution">
    <text evidence="8">The sequence shown here is derived from an EMBL/GenBank/DDBJ whole genome shotgun (WGS) entry which is preliminary data.</text>
</comment>
<evidence type="ECO:0000256" key="1">
    <source>
        <dbReference type="ARBA" id="ARBA00004953"/>
    </source>
</evidence>
<comment type="pathway">
    <text evidence="1">Cofactor biosynthesis; adenosylcobalamin biosynthesis.</text>
</comment>
<evidence type="ECO:0000256" key="4">
    <source>
        <dbReference type="ARBA" id="ARBA00022679"/>
    </source>
</evidence>